<comment type="caution">
    <text evidence="15">The sequence shown here is derived from an EMBL/GenBank/DDBJ whole genome shotgun (WGS) entry which is preliminary data.</text>
</comment>
<dbReference type="EMBL" id="JNBS01001079">
    <property type="protein sequence ID" value="OQS02773.1"/>
    <property type="molecule type" value="Genomic_DNA"/>
</dbReference>
<gene>
    <name evidence="15" type="ORF">THRCLA_04894</name>
</gene>
<evidence type="ECO:0000259" key="13">
    <source>
        <dbReference type="PROSITE" id="PS50020"/>
    </source>
</evidence>
<keyword evidence="5" id="KW-0964">Secreted</keyword>
<feature type="domain" description="B box-type" evidence="14">
    <location>
        <begin position="944"/>
        <end position="990"/>
    </location>
</feature>
<accession>A0A1V9ZXM2</accession>
<dbReference type="CDD" id="cd00201">
    <property type="entry name" value="WW"/>
    <property type="match status" value="1"/>
</dbReference>
<evidence type="ECO:0000256" key="6">
    <source>
        <dbReference type="ARBA" id="ARBA00022729"/>
    </source>
</evidence>
<dbReference type="CDD" id="cd19757">
    <property type="entry name" value="Bbox1"/>
    <property type="match status" value="1"/>
</dbReference>
<keyword evidence="8" id="KW-0456">Lyase</keyword>
<feature type="domain" description="WW" evidence="13">
    <location>
        <begin position="1680"/>
        <end position="1710"/>
    </location>
</feature>
<organism evidence="15 16">
    <name type="scientific">Thraustotheca clavata</name>
    <dbReference type="NCBI Taxonomy" id="74557"/>
    <lineage>
        <taxon>Eukaryota</taxon>
        <taxon>Sar</taxon>
        <taxon>Stramenopiles</taxon>
        <taxon>Oomycota</taxon>
        <taxon>Saprolegniomycetes</taxon>
        <taxon>Saprolegniales</taxon>
        <taxon>Achlyaceae</taxon>
        <taxon>Thraustotheca</taxon>
    </lineage>
</organism>
<feature type="region of interest" description="Disordered" evidence="12">
    <location>
        <begin position="1425"/>
        <end position="1459"/>
    </location>
</feature>
<evidence type="ECO:0000256" key="7">
    <source>
        <dbReference type="ARBA" id="ARBA00022837"/>
    </source>
</evidence>
<evidence type="ECO:0000256" key="8">
    <source>
        <dbReference type="ARBA" id="ARBA00023239"/>
    </source>
</evidence>
<keyword evidence="7" id="KW-0106">Calcium</keyword>
<dbReference type="InterPro" id="IPR000048">
    <property type="entry name" value="IQ_motif_EF-hand-BS"/>
</dbReference>
<dbReference type="PROSITE" id="PS50119">
    <property type="entry name" value="ZF_BBOX"/>
    <property type="match status" value="1"/>
</dbReference>
<feature type="region of interest" description="Disordered" evidence="12">
    <location>
        <begin position="57"/>
        <end position="76"/>
    </location>
</feature>
<name>A0A1V9ZXM2_9STRA</name>
<evidence type="ECO:0000256" key="1">
    <source>
        <dbReference type="ARBA" id="ARBA00000695"/>
    </source>
</evidence>
<dbReference type="Pfam" id="PF00612">
    <property type="entry name" value="IQ"/>
    <property type="match status" value="2"/>
</dbReference>
<dbReference type="InterPro" id="IPR036020">
    <property type="entry name" value="WW_dom_sf"/>
</dbReference>
<evidence type="ECO:0000256" key="12">
    <source>
        <dbReference type="SAM" id="MobiDB-lite"/>
    </source>
</evidence>
<feature type="coiled-coil region" evidence="11">
    <location>
        <begin position="1374"/>
        <end position="1401"/>
    </location>
</feature>
<comment type="cofactor">
    <cofactor evidence="2">
        <name>Ca(2+)</name>
        <dbReference type="ChEBI" id="CHEBI:29108"/>
    </cofactor>
</comment>
<feature type="compositionally biased region" description="Polar residues" evidence="12">
    <location>
        <begin position="1426"/>
        <end position="1459"/>
    </location>
</feature>
<dbReference type="InterPro" id="IPR001202">
    <property type="entry name" value="WW_dom"/>
</dbReference>
<keyword evidence="10" id="KW-0863">Zinc-finger</keyword>
<dbReference type="Proteomes" id="UP000243217">
    <property type="component" value="Unassembled WGS sequence"/>
</dbReference>
<reference evidence="15 16" key="1">
    <citation type="journal article" date="2014" name="Genome Biol. Evol.">
        <title>The secreted proteins of Achlya hypogyna and Thraustotheca clavata identify the ancestral oomycete secretome and reveal gene acquisitions by horizontal gene transfer.</title>
        <authorList>
            <person name="Misner I."/>
            <person name="Blouin N."/>
            <person name="Leonard G."/>
            <person name="Richards T.A."/>
            <person name="Lane C.E."/>
        </authorList>
    </citation>
    <scope>NUCLEOTIDE SEQUENCE [LARGE SCALE GENOMIC DNA]</scope>
    <source>
        <strain evidence="15 16">ATCC 34112</strain>
    </source>
</reference>
<dbReference type="InterPro" id="IPR000315">
    <property type="entry name" value="Znf_B-box"/>
</dbReference>
<evidence type="ECO:0000256" key="9">
    <source>
        <dbReference type="ARBA" id="ARBA00039895"/>
    </source>
</evidence>
<keyword evidence="10" id="KW-0479">Metal-binding</keyword>
<evidence type="ECO:0000313" key="16">
    <source>
        <dbReference type="Proteomes" id="UP000243217"/>
    </source>
</evidence>
<dbReference type="GO" id="GO:0045490">
    <property type="term" value="P:pectin catabolic process"/>
    <property type="evidence" value="ECO:0007669"/>
    <property type="project" value="TreeGrafter"/>
</dbReference>
<sequence>MTDLRQLLEHLKGIEGGKDTNDRLIKRFKTLGNDGMQVEDTLSKIKPNQIYSILQKDKRKRRLPRQKQTVEENVESLTNRRERLHVQMSFQLNRQSNISILPMPAAPILHPKRELNSKLQKSLDIEQKKEVGQVRAAENDVKTALHDAETLLPLSFLMEHNLTALCQSKAGSIIKTAFQTFLLHFYADAWHHWIEFIAQSRAADRKAAAIVINRVYRGHRARIACKLLREQLNLLQISKKQVLLNRIEQRNKCAMTIQMCFRQFQLYQRHCKVLERDGAARVIQKLVKYHKTRAIHFAEMLADARRQFNANTIQRVYRGYRGRCQSKQAQLTAKRLQIIKKLCDPELAIANRFESYGAAFRIQSCVRRWLARRHGRQLRQKIRRQRAAKLLLKIMHSYSVYRQYKRHQQKLLVQYPQRRKAALIIQRNIQKWIGVRKWQLQRIVRRKEMRLKRVAEYERKRRQPLAKVTHGVVKAKQRFQAAFATLLSTNSNSTNKYIDARSNAAVIIQRAFRCSRLRYKKYLKELYAQIEFILLRKSALFKYAQVIQRIWRGRRARKQIKFLWLEKVTRNAIAKWKARRIRRQNIAATKIQQKVRSLKGRRMAKIALANMIVAKKCAIQIQRLIRPWLARNMVHRQREMIRLEHEVYLYCVATLEMCVIHAMEFLVLQSLEGTIGDAFVYPSCLSTKSYIKHTASFPFFQLVFLDYYGLKRDHLGTMPLKELAGLRLDRSKFLKIFREIFPNSTKQMDISSNADKVLAKLKEHPNQSRVALSYSMFTKAVKDMAILQIKPKSTDLPADDKLLLLVFKHMKTAKWANKFQGYNELQQCANLWLNSAAACIQRLARRQRNKLRGQALLHIKRIERQQNILTDAASVIQRAWRMRDSRKSLRLLMKAVFRKYIDAETGLPYWTNPRTGYSTWKKPLILGKEDVDSGAIYMATKDFEYSILCTNCNVHLIQESCFHCEEMYCKTCFKSLHTKGKMLTHLHFPIEGCSLCKFQVGTQSCTQCEAAYCDNCMLQVHKKGNLAFHTSTPLVPLCNNCNQTRAVRVHCLTHECSLCFACAHDHPPELCQTQDIPFMPFSLANEMKRVQMERKELLVAEQKRMEDERELKAKQLQSAIRIQRNWRRKEVHQQGFQKLLTLAKAKQEEWKKLQRDKKKQHTVSYALKDIFGKADFLETDSPVHQVLRRLNVITRHKILARVRKLQVPLDEYIFKGVLLPGHATITKNTTLLETSEDIRGWVINGQALRLNDHIYYIHVSEVMMDTTIRLHKAFEEESVKNIPFYAVEFSCKFPTNLAALYKLKHNSLINVFNRDIEKKKLLPRLKAAIPEAHIVDAMVKLGTGVQSLANRVDEDSLLGKSLSKMAKSVTISAHKKKIALNEKLEKANQQLAQDKTNERRRNTLRQLSNQSFVIQSSNALPFESLNGDTTLPLESNSNTQLLGENPTENLSAPKSNYVPEQSSIEYDTLVVNDSVDNYGYPNAQENYYSDLGTNYQYGNEYSTAQENYPTPQEDFSAYSHPQETYYNDTGISSDANIQFGHEYSALNHQQTYEDWQTTSDQTFYEAPNDYSQAIVQEQEIPVQNYGIEQSGAAVDGYTLDQTYNNYDNYTGEWNTQEPVEYAQFTSTDFNTTDAYNIYSYDTTPASTWDTNYSYDYTNMTYEDQYNVNSNYTQEDSQAVQDEQNVWQEIYDPQSGNNYYYNTATGESVWQ</sequence>
<keyword evidence="6" id="KW-0732">Signal</keyword>
<dbReference type="SMART" id="SM00015">
    <property type="entry name" value="IQ"/>
    <property type="match status" value="9"/>
</dbReference>
<evidence type="ECO:0000259" key="14">
    <source>
        <dbReference type="PROSITE" id="PS50119"/>
    </source>
</evidence>
<evidence type="ECO:0000256" key="4">
    <source>
        <dbReference type="ARBA" id="ARBA00012272"/>
    </source>
</evidence>
<dbReference type="STRING" id="74557.A0A1V9ZXM2"/>
<dbReference type="InterPro" id="IPR004898">
    <property type="entry name" value="Pectate_lyase_PlyH/PlyE-like"/>
</dbReference>
<dbReference type="Pfam" id="PF00397">
    <property type="entry name" value="WW"/>
    <property type="match status" value="1"/>
</dbReference>
<keyword evidence="10" id="KW-0862">Zinc</keyword>
<dbReference type="PANTHER" id="PTHR33407:SF9">
    <property type="entry name" value="PECTATE LYASE F-RELATED"/>
    <property type="match status" value="1"/>
</dbReference>
<dbReference type="EC" id="4.2.2.2" evidence="4"/>
<keyword evidence="16" id="KW-1185">Reference proteome</keyword>
<evidence type="ECO:0000256" key="5">
    <source>
        <dbReference type="ARBA" id="ARBA00022525"/>
    </source>
</evidence>
<evidence type="ECO:0000256" key="2">
    <source>
        <dbReference type="ARBA" id="ARBA00001913"/>
    </source>
</evidence>
<dbReference type="GO" id="GO:0008270">
    <property type="term" value="F:zinc ion binding"/>
    <property type="evidence" value="ECO:0007669"/>
    <property type="project" value="UniProtKB-KW"/>
</dbReference>
<dbReference type="OrthoDB" id="168235at2759"/>
<proteinExistence type="predicted"/>
<dbReference type="PROSITE" id="PS50020">
    <property type="entry name" value="WW_DOMAIN_2"/>
    <property type="match status" value="1"/>
</dbReference>
<dbReference type="Gene3D" id="2.20.70.10">
    <property type="match status" value="1"/>
</dbReference>
<comment type="catalytic activity">
    <reaction evidence="1">
        <text>Eliminative cleavage of (1-&gt;4)-alpha-D-galacturonan to give oligosaccharides with 4-deoxy-alpha-D-galact-4-enuronosyl groups at their non-reducing ends.</text>
        <dbReference type="EC" id="4.2.2.2"/>
    </reaction>
</comment>
<evidence type="ECO:0000256" key="11">
    <source>
        <dbReference type="SAM" id="Coils"/>
    </source>
</evidence>
<comment type="subcellular location">
    <subcellularLocation>
        <location evidence="3">Secreted</location>
    </subcellularLocation>
</comment>
<dbReference type="GO" id="GO:0030570">
    <property type="term" value="F:pectate lyase activity"/>
    <property type="evidence" value="ECO:0007669"/>
    <property type="project" value="UniProtKB-EC"/>
</dbReference>
<keyword evidence="11" id="KW-0175">Coiled coil</keyword>
<dbReference type="PANTHER" id="PTHR33407">
    <property type="entry name" value="PECTATE LYASE F-RELATED"/>
    <property type="match status" value="1"/>
</dbReference>
<evidence type="ECO:0000313" key="15">
    <source>
        <dbReference type="EMBL" id="OQS02773.1"/>
    </source>
</evidence>
<dbReference type="SUPFAM" id="SSF51045">
    <property type="entry name" value="WW domain"/>
    <property type="match status" value="1"/>
</dbReference>
<dbReference type="PROSITE" id="PS50096">
    <property type="entry name" value="IQ"/>
    <property type="match status" value="4"/>
</dbReference>
<evidence type="ECO:0000256" key="10">
    <source>
        <dbReference type="PROSITE-ProRule" id="PRU00024"/>
    </source>
</evidence>
<evidence type="ECO:0000256" key="3">
    <source>
        <dbReference type="ARBA" id="ARBA00004613"/>
    </source>
</evidence>
<dbReference type="GO" id="GO:0005576">
    <property type="term" value="C:extracellular region"/>
    <property type="evidence" value="ECO:0007669"/>
    <property type="project" value="UniProtKB-SubCell"/>
</dbReference>
<dbReference type="SMART" id="SM00456">
    <property type="entry name" value="WW"/>
    <property type="match status" value="2"/>
</dbReference>
<protein>
    <recommendedName>
        <fullName evidence="9">Probable pectate lyase F</fullName>
        <ecNumber evidence="4">4.2.2.2</ecNumber>
    </recommendedName>
</protein>